<evidence type="ECO:0000313" key="2">
    <source>
        <dbReference type="Proteomes" id="UP000266568"/>
    </source>
</evidence>
<dbReference type="OrthoDB" id="7189494at2"/>
<organism evidence="1 2">
    <name type="scientific">Hephaestia caeni</name>
    <dbReference type="NCBI Taxonomy" id="645617"/>
    <lineage>
        <taxon>Bacteria</taxon>
        <taxon>Pseudomonadati</taxon>
        <taxon>Pseudomonadota</taxon>
        <taxon>Alphaproteobacteria</taxon>
        <taxon>Sphingomonadales</taxon>
        <taxon>Sphingomonadaceae</taxon>
        <taxon>Hephaestia</taxon>
    </lineage>
</organism>
<accession>A0A397P9L1</accession>
<dbReference type="AlphaFoldDB" id="A0A397P9L1"/>
<comment type="caution">
    <text evidence="1">The sequence shown here is derived from an EMBL/GenBank/DDBJ whole genome shotgun (WGS) entry which is preliminary data.</text>
</comment>
<dbReference type="Proteomes" id="UP000266568">
    <property type="component" value="Unassembled WGS sequence"/>
</dbReference>
<evidence type="ECO:0000313" key="1">
    <source>
        <dbReference type="EMBL" id="RIA46240.1"/>
    </source>
</evidence>
<dbReference type="EMBL" id="QXDC01000002">
    <property type="protein sequence ID" value="RIA46240.1"/>
    <property type="molecule type" value="Genomic_DNA"/>
</dbReference>
<protein>
    <submittedName>
        <fullName evidence="1">Uncharacterized protein</fullName>
    </submittedName>
</protein>
<sequence>MPERKIAKLERLKISDDITARFFIRPGSRSRPWTWFEADEVPPFEEEIGWFELERERGHGWKVVRQVPKPAWER</sequence>
<name>A0A397P9L1_9SPHN</name>
<dbReference type="RefSeq" id="WP_119034478.1">
    <property type="nucleotide sequence ID" value="NZ_QXDC01000002.1"/>
</dbReference>
<gene>
    <name evidence="1" type="ORF">DFR49_0773</name>
</gene>
<reference evidence="1 2" key="1">
    <citation type="submission" date="2018-08" db="EMBL/GenBank/DDBJ databases">
        <title>Genomic Encyclopedia of Type Strains, Phase IV (KMG-IV): sequencing the most valuable type-strain genomes for metagenomic binning, comparative biology and taxonomic classification.</title>
        <authorList>
            <person name="Goeker M."/>
        </authorList>
    </citation>
    <scope>NUCLEOTIDE SEQUENCE [LARGE SCALE GENOMIC DNA]</scope>
    <source>
        <strain evidence="1 2">DSM 25527</strain>
    </source>
</reference>
<keyword evidence="2" id="KW-1185">Reference proteome</keyword>
<proteinExistence type="predicted"/>